<dbReference type="PROSITE" id="PS51257">
    <property type="entry name" value="PROKAR_LIPOPROTEIN"/>
    <property type="match status" value="1"/>
</dbReference>
<keyword evidence="1" id="KW-0732">Signal</keyword>
<proteinExistence type="predicted"/>
<evidence type="ECO:0008006" key="4">
    <source>
        <dbReference type="Google" id="ProtNLM"/>
    </source>
</evidence>
<organism evidence="2 3">
    <name type="scientific">Hyalangium rubrum</name>
    <dbReference type="NCBI Taxonomy" id="3103134"/>
    <lineage>
        <taxon>Bacteria</taxon>
        <taxon>Pseudomonadati</taxon>
        <taxon>Myxococcota</taxon>
        <taxon>Myxococcia</taxon>
        <taxon>Myxococcales</taxon>
        <taxon>Cystobacterineae</taxon>
        <taxon>Archangiaceae</taxon>
        <taxon>Hyalangium</taxon>
    </lineage>
</organism>
<sequence>MYLRPLLLAAAAAAVTGCASSPKPNFDAIYPGMHSQQVVEAMQGGPSRAREFGEGSTAWYYGEDQCVLMREDKVVSKERTQENTSVDAVVVSLKNSTKAMCAPPGMGEARSEQEIDTPIGTFKGSIDPAAIKNKVIETKKELVGDSPK</sequence>
<dbReference type="Proteomes" id="UP001291309">
    <property type="component" value="Unassembled WGS sequence"/>
</dbReference>
<dbReference type="RefSeq" id="WP_321551268.1">
    <property type="nucleotide sequence ID" value="NZ_JAXIVS010000021.1"/>
</dbReference>
<dbReference type="EMBL" id="JAXIVS010000021">
    <property type="protein sequence ID" value="MDY7232554.1"/>
    <property type="molecule type" value="Genomic_DNA"/>
</dbReference>
<accession>A0ABU5HHE5</accession>
<evidence type="ECO:0000256" key="1">
    <source>
        <dbReference type="SAM" id="SignalP"/>
    </source>
</evidence>
<comment type="caution">
    <text evidence="2">The sequence shown here is derived from an EMBL/GenBank/DDBJ whole genome shotgun (WGS) entry which is preliminary data.</text>
</comment>
<evidence type="ECO:0000313" key="3">
    <source>
        <dbReference type="Proteomes" id="UP001291309"/>
    </source>
</evidence>
<keyword evidence="3" id="KW-1185">Reference proteome</keyword>
<evidence type="ECO:0000313" key="2">
    <source>
        <dbReference type="EMBL" id="MDY7232554.1"/>
    </source>
</evidence>
<gene>
    <name evidence="2" type="ORF">SYV04_39575</name>
</gene>
<protein>
    <recommendedName>
        <fullName evidence="4">Lipoprotein</fullName>
    </recommendedName>
</protein>
<name>A0ABU5HHE5_9BACT</name>
<feature type="signal peptide" evidence="1">
    <location>
        <begin position="1"/>
        <end position="19"/>
    </location>
</feature>
<feature type="chain" id="PRO_5046079827" description="Lipoprotein" evidence="1">
    <location>
        <begin position="20"/>
        <end position="148"/>
    </location>
</feature>
<reference evidence="2 3" key="1">
    <citation type="submission" date="2023-12" db="EMBL/GenBank/DDBJ databases">
        <title>the genome sequence of Hyalangium sp. s54d21.</title>
        <authorList>
            <person name="Zhang X."/>
        </authorList>
    </citation>
    <scope>NUCLEOTIDE SEQUENCE [LARGE SCALE GENOMIC DNA]</scope>
    <source>
        <strain evidence="3">s54d21</strain>
    </source>
</reference>